<comment type="caution">
    <text evidence="2">The sequence shown here is derived from an EMBL/GenBank/DDBJ whole genome shotgun (WGS) entry which is preliminary data.</text>
</comment>
<dbReference type="Proteomes" id="UP001054945">
    <property type="component" value="Unassembled WGS sequence"/>
</dbReference>
<protein>
    <submittedName>
        <fullName evidence="2">Uncharacterized protein</fullName>
    </submittedName>
</protein>
<evidence type="ECO:0000313" key="2">
    <source>
        <dbReference type="EMBL" id="GIZ00054.1"/>
    </source>
</evidence>
<reference evidence="2 3" key="1">
    <citation type="submission" date="2021-06" db="EMBL/GenBank/DDBJ databases">
        <title>Caerostris extrusa draft genome.</title>
        <authorList>
            <person name="Kono N."/>
            <person name="Arakawa K."/>
        </authorList>
    </citation>
    <scope>NUCLEOTIDE SEQUENCE [LARGE SCALE GENOMIC DNA]</scope>
</reference>
<feature type="compositionally biased region" description="Low complexity" evidence="1">
    <location>
        <begin position="255"/>
        <end position="267"/>
    </location>
</feature>
<feature type="region of interest" description="Disordered" evidence="1">
    <location>
        <begin position="244"/>
        <end position="366"/>
    </location>
</feature>
<sequence length="366" mass="40164">MADKSSCSYDHIKQVKVPLQITITSSVISGETHLTPNLNTNKNDFQCIRCGISMDKTKSIFINIQPAPLLQAKTNQSNMSMEILSKCCESNMSLEPAEDSSRQCGLSSSLHAGKLPEGKSCSDFNQNNLNISSSTESDSVCSGRRKFYNCCRKASVNSLSLLGLPHCCPERAAKGQTEWRSEAISLMLQVPCSIPPKESIECQTVEDFSRNDIGIDWNTLGIYPKVDGDEVDIHEKECLKEKEKDLEEAKDKQSSKPSSKQGALKTNGKTKETTKQGKTPEPLTASSLEEQPLPGKKSSTTQEKCHVSFVTENFQPGPLRKHIQKYHPDAHLPPTQRGGRRGVIAPSSSSPEEETKKKTPSGPHGT</sequence>
<name>A0AAV4Y1J6_CAEEX</name>
<gene>
    <name evidence="2" type="primary">AVEN_197033_2</name>
    <name evidence="2" type="ORF">CEXT_339481</name>
</gene>
<keyword evidence="3" id="KW-1185">Reference proteome</keyword>
<organism evidence="2 3">
    <name type="scientific">Caerostris extrusa</name>
    <name type="common">Bark spider</name>
    <name type="synonym">Caerostris bankana</name>
    <dbReference type="NCBI Taxonomy" id="172846"/>
    <lineage>
        <taxon>Eukaryota</taxon>
        <taxon>Metazoa</taxon>
        <taxon>Ecdysozoa</taxon>
        <taxon>Arthropoda</taxon>
        <taxon>Chelicerata</taxon>
        <taxon>Arachnida</taxon>
        <taxon>Araneae</taxon>
        <taxon>Araneomorphae</taxon>
        <taxon>Entelegynae</taxon>
        <taxon>Araneoidea</taxon>
        <taxon>Araneidae</taxon>
        <taxon>Caerostris</taxon>
    </lineage>
</organism>
<feature type="compositionally biased region" description="Basic and acidic residues" evidence="1">
    <location>
        <begin position="244"/>
        <end position="254"/>
    </location>
</feature>
<dbReference type="EMBL" id="BPLR01018494">
    <property type="protein sequence ID" value="GIZ00054.1"/>
    <property type="molecule type" value="Genomic_DNA"/>
</dbReference>
<evidence type="ECO:0000256" key="1">
    <source>
        <dbReference type="SAM" id="MobiDB-lite"/>
    </source>
</evidence>
<evidence type="ECO:0000313" key="3">
    <source>
        <dbReference type="Proteomes" id="UP001054945"/>
    </source>
</evidence>
<dbReference type="AlphaFoldDB" id="A0AAV4Y1J6"/>
<accession>A0AAV4Y1J6</accession>
<proteinExistence type="predicted"/>